<evidence type="ECO:0000256" key="13">
    <source>
        <dbReference type="SAM" id="Phobius"/>
    </source>
</evidence>
<evidence type="ECO:0000256" key="12">
    <source>
        <dbReference type="RuleBase" id="RU000679"/>
    </source>
</evidence>
<dbReference type="InterPro" id="IPR001873">
    <property type="entry name" value="ENaC"/>
</dbReference>
<comment type="similarity">
    <text evidence="2 12">Belongs to the amiloride-sensitive sodium channel (TC 1.A.6) family.</text>
</comment>
<evidence type="ECO:0000256" key="8">
    <source>
        <dbReference type="ARBA" id="ARBA00023065"/>
    </source>
</evidence>
<protein>
    <submittedName>
        <fullName evidence="14">Uncharacterized protein</fullName>
    </submittedName>
</protein>
<dbReference type="EnsemblMetazoa" id="XM_019917070.1">
    <property type="protein sequence ID" value="XP_019772629.1"/>
    <property type="gene ID" value="LOC109546205"/>
</dbReference>
<reference evidence="15" key="1">
    <citation type="journal article" date="2013" name="Genome Biol.">
        <title>Draft genome of the mountain pine beetle, Dendroctonus ponderosae Hopkins, a major forest pest.</title>
        <authorList>
            <person name="Keeling C.I."/>
            <person name="Yuen M.M."/>
            <person name="Liao N.Y."/>
            <person name="Docking T.R."/>
            <person name="Chan S.K."/>
            <person name="Taylor G.A."/>
            <person name="Palmquist D.L."/>
            <person name="Jackman S.D."/>
            <person name="Nguyen A."/>
            <person name="Li M."/>
            <person name="Henderson H."/>
            <person name="Janes J.K."/>
            <person name="Zhao Y."/>
            <person name="Pandoh P."/>
            <person name="Moore R."/>
            <person name="Sperling F.A."/>
            <person name="Huber D.P."/>
            <person name="Birol I."/>
            <person name="Jones S.J."/>
            <person name="Bohlmann J."/>
        </authorList>
    </citation>
    <scope>NUCLEOTIDE SEQUENCE</scope>
</reference>
<dbReference type="GO" id="GO:0015280">
    <property type="term" value="F:ligand-gated sodium channel activity"/>
    <property type="evidence" value="ECO:0007669"/>
    <property type="project" value="TreeGrafter"/>
</dbReference>
<keyword evidence="7" id="KW-0915">Sodium</keyword>
<proteinExistence type="inferred from homology"/>
<keyword evidence="8 12" id="KW-0406">Ion transport</keyword>
<evidence type="ECO:0000256" key="7">
    <source>
        <dbReference type="ARBA" id="ARBA00023053"/>
    </source>
</evidence>
<evidence type="ECO:0000256" key="10">
    <source>
        <dbReference type="ARBA" id="ARBA00023201"/>
    </source>
</evidence>
<keyword evidence="3 12" id="KW-0813">Transport</keyword>
<organism evidence="14 15">
    <name type="scientific">Dendroctonus ponderosae</name>
    <name type="common">Mountain pine beetle</name>
    <dbReference type="NCBI Taxonomy" id="77166"/>
    <lineage>
        <taxon>Eukaryota</taxon>
        <taxon>Metazoa</taxon>
        <taxon>Ecdysozoa</taxon>
        <taxon>Arthropoda</taxon>
        <taxon>Hexapoda</taxon>
        <taxon>Insecta</taxon>
        <taxon>Pterygota</taxon>
        <taxon>Neoptera</taxon>
        <taxon>Endopterygota</taxon>
        <taxon>Coleoptera</taxon>
        <taxon>Polyphaga</taxon>
        <taxon>Cucujiformia</taxon>
        <taxon>Curculionidae</taxon>
        <taxon>Scolytinae</taxon>
        <taxon>Dendroctonus</taxon>
    </lineage>
</organism>
<keyword evidence="9 13" id="KW-0472">Membrane</keyword>
<comment type="subcellular location">
    <subcellularLocation>
        <location evidence="1">Membrane</location>
        <topology evidence="1">Multi-pass membrane protein</topology>
    </subcellularLocation>
</comment>
<evidence type="ECO:0000256" key="11">
    <source>
        <dbReference type="ARBA" id="ARBA00023303"/>
    </source>
</evidence>
<reference evidence="14" key="2">
    <citation type="submission" date="2024-08" db="UniProtKB">
        <authorList>
            <consortium name="EnsemblMetazoa"/>
        </authorList>
    </citation>
    <scope>IDENTIFICATION</scope>
</reference>
<evidence type="ECO:0000256" key="2">
    <source>
        <dbReference type="ARBA" id="ARBA00007193"/>
    </source>
</evidence>
<evidence type="ECO:0000256" key="1">
    <source>
        <dbReference type="ARBA" id="ARBA00004141"/>
    </source>
</evidence>
<keyword evidence="6 13" id="KW-1133">Transmembrane helix</keyword>
<evidence type="ECO:0000256" key="6">
    <source>
        <dbReference type="ARBA" id="ARBA00022989"/>
    </source>
</evidence>
<evidence type="ECO:0000256" key="3">
    <source>
        <dbReference type="ARBA" id="ARBA00022448"/>
    </source>
</evidence>
<dbReference type="AlphaFoldDB" id="A0AAR5QHC2"/>
<keyword evidence="15" id="KW-1185">Reference proteome</keyword>
<evidence type="ECO:0000313" key="14">
    <source>
        <dbReference type="EnsemblMetazoa" id="XP_019772629.1"/>
    </source>
</evidence>
<dbReference type="GO" id="GO:0005886">
    <property type="term" value="C:plasma membrane"/>
    <property type="evidence" value="ECO:0007669"/>
    <property type="project" value="TreeGrafter"/>
</dbReference>
<keyword evidence="5 12" id="KW-0812">Transmembrane</keyword>
<dbReference type="Gene3D" id="1.10.287.820">
    <property type="entry name" value="Acid-sensing ion channel domain"/>
    <property type="match status" value="1"/>
</dbReference>
<feature type="transmembrane region" description="Helical" evidence="13">
    <location>
        <begin position="437"/>
        <end position="460"/>
    </location>
</feature>
<sequence length="486" mass="56203">MACLSMDGKLHLKPRLKKPNKWRAFLKNISRSYGYLKTSWGVQTREFFANSTLHGVKYFAATDRPFIERFMWFSCVTFGAVATCVVIFSLWDKFQTYPTITGLDTDFHNWKVPFPAVAVCPLEPAGMENIREFLGFSADDTGVETNEIVEFYFEMSKLSLNTVKGFAERYHNGIPKQFNQSTDLRGLTLKLLRKCDKLFESCKFKDEAINCCSVDSQSFQPVLTENGLCYAFNSRHLEATSSRDVKFNMQYIKETDIKWSLEFSVNSQQLLAPIYIINSDDFIGIDVQPQLVWDCKVDRIAFSFKQTYTTEDTRQLSIKQRKCIFEDEVKLKVDWIYTYTACTMECRMETAKRRCGCVPFFYPEIAGFDYCDLSSLQCIAAHLAEIRDISKCNCQLGCKNTVYEVETQKTKEADSTLNRIEIGFVSWPMVRYKREVLFGWVDLLVSFGGIAGLFLGFSLLSGVEILYYFTIRACIASWRERRYLDR</sequence>
<keyword evidence="4 12" id="KW-0894">Sodium channel</keyword>
<evidence type="ECO:0000256" key="5">
    <source>
        <dbReference type="ARBA" id="ARBA00022692"/>
    </source>
</evidence>
<dbReference type="PANTHER" id="PTHR11690">
    <property type="entry name" value="AMILORIDE-SENSITIVE SODIUM CHANNEL-RELATED"/>
    <property type="match status" value="1"/>
</dbReference>
<dbReference type="PANTHER" id="PTHR11690:SF247">
    <property type="entry name" value="PICKPOCKET 23, ISOFORM C"/>
    <property type="match status" value="1"/>
</dbReference>
<keyword evidence="11 12" id="KW-0407">Ion channel</keyword>
<dbReference type="Gene3D" id="1.10.287.770">
    <property type="entry name" value="YojJ-like"/>
    <property type="match status" value="1"/>
</dbReference>
<evidence type="ECO:0000313" key="15">
    <source>
        <dbReference type="Proteomes" id="UP000019118"/>
    </source>
</evidence>
<evidence type="ECO:0000256" key="9">
    <source>
        <dbReference type="ARBA" id="ARBA00023136"/>
    </source>
</evidence>
<keyword evidence="10 12" id="KW-0739">Sodium transport</keyword>
<dbReference type="Pfam" id="PF00858">
    <property type="entry name" value="ASC"/>
    <property type="match status" value="1"/>
</dbReference>
<feature type="transmembrane region" description="Helical" evidence="13">
    <location>
        <begin position="70"/>
        <end position="91"/>
    </location>
</feature>
<evidence type="ECO:0000256" key="4">
    <source>
        <dbReference type="ARBA" id="ARBA00022461"/>
    </source>
</evidence>
<name>A0AAR5QHC2_DENPD</name>
<dbReference type="Proteomes" id="UP000019118">
    <property type="component" value="Unassembled WGS sequence"/>
</dbReference>
<accession>A0AAR5QHC2</accession>